<dbReference type="EMBL" id="LJZO01000004">
    <property type="protein sequence ID" value="ROW02714.1"/>
    <property type="molecule type" value="Genomic_DNA"/>
</dbReference>
<feature type="compositionally biased region" description="Polar residues" evidence="1">
    <location>
        <begin position="453"/>
        <end position="463"/>
    </location>
</feature>
<feature type="region of interest" description="Disordered" evidence="1">
    <location>
        <begin position="688"/>
        <end position="745"/>
    </location>
</feature>
<name>A0A423WH73_CYTCH</name>
<proteinExistence type="predicted"/>
<gene>
    <name evidence="2" type="ORF">VSDG_01748</name>
</gene>
<dbReference type="AlphaFoldDB" id="A0A423WH73"/>
<evidence type="ECO:0000256" key="1">
    <source>
        <dbReference type="SAM" id="MobiDB-lite"/>
    </source>
</evidence>
<feature type="region of interest" description="Disordered" evidence="1">
    <location>
        <begin position="450"/>
        <end position="503"/>
    </location>
</feature>
<comment type="caution">
    <text evidence="2">The sequence shown here is derived from an EMBL/GenBank/DDBJ whole genome shotgun (WGS) entry which is preliminary data.</text>
</comment>
<keyword evidence="3" id="KW-1185">Reference proteome</keyword>
<feature type="region of interest" description="Disordered" evidence="1">
    <location>
        <begin position="269"/>
        <end position="373"/>
    </location>
</feature>
<organism evidence="2 3">
    <name type="scientific">Cytospora chrysosperma</name>
    <name type="common">Cytospora canker fungus</name>
    <name type="synonym">Sphaeria chrysosperma</name>
    <dbReference type="NCBI Taxonomy" id="252740"/>
    <lineage>
        <taxon>Eukaryota</taxon>
        <taxon>Fungi</taxon>
        <taxon>Dikarya</taxon>
        <taxon>Ascomycota</taxon>
        <taxon>Pezizomycotina</taxon>
        <taxon>Sordariomycetes</taxon>
        <taxon>Sordariomycetidae</taxon>
        <taxon>Diaporthales</taxon>
        <taxon>Cytosporaceae</taxon>
        <taxon>Cytospora</taxon>
    </lineage>
</organism>
<dbReference type="Proteomes" id="UP000284375">
    <property type="component" value="Unassembled WGS sequence"/>
</dbReference>
<evidence type="ECO:0000313" key="3">
    <source>
        <dbReference type="Proteomes" id="UP000284375"/>
    </source>
</evidence>
<feature type="region of interest" description="Disordered" evidence="1">
    <location>
        <begin position="799"/>
        <end position="820"/>
    </location>
</feature>
<dbReference type="OrthoDB" id="5245035at2759"/>
<protein>
    <submittedName>
        <fullName evidence="2">Uncharacterized protein</fullName>
    </submittedName>
</protein>
<evidence type="ECO:0000313" key="2">
    <source>
        <dbReference type="EMBL" id="ROW02714.1"/>
    </source>
</evidence>
<feature type="compositionally biased region" description="Basic residues" evidence="1">
    <location>
        <begin position="297"/>
        <end position="307"/>
    </location>
</feature>
<sequence length="820" mass="90923">METTIKIKYNSMDVNKMQPSSLMKLFGDDPDGKLQQARDKIYSYIWSRHRRDEGKLDWVLSQNGVNRNVPERFIEDTPYGSAAFKSIHELPCGLISANKELSADFTRYIYSINHLEIDVDLKAIHTTENEAKLHKIITLLQNPNFVRYTRVVRVRIHFPDQYPFQALPAFNQRALEDIATTLDGFEQIKYLAVRIVSMQGPVDYELRVASFPFYPMQFTNWSIRLLNDTASKWDIVGGEQLHQLNLAWDIYQATGSLTAQVNTDVAKENSMPNGQVFDGEGTASPPKKPVPAQHKNGSQKRKARKMRGCSAEATDSGLPSTTPIVPASSRTSSPVPTYSYGDSPGPSPGTDLLKDCTSSQFKSTDVESPGHSSLGCSAAELPVASAVSPSQPPSPPLSPIRLSKLISTRDPSASDMSGEVVMMPADSVASPEKYNRTTVTQQSTIVEDMTEVNEPTQSENPQISRPPSPAPTSVEAYQSQDKAENLSEAVRGPGGAAPLANGVDNIQPAKDQLVASGVQLNEHNNDNGNGNTIALDDQSNLFKEFQGLQIVNGNILWQFTSNPDVSLSELADLESFADKFCMATKADGTKFLMHRTREASWYLRQKQRMLASKLEEETQKMKSKENRQVKKVKEVLIRRRAPSHNLRRQVEDIKQQKFGKLSRGSKKIVNRLDNDEDDREEQLLTSCDSLDASIATSVPGTEDGSIEGSGELDDEYDPQSSQPAAEYLSEGDTTGSSEGHEFRSEHQNLKALTEQEMHVSSFDHADMDAPTDMGSAYNFSTAFAYTDSMDQDWRRWLGEAADPIKEQDEPDDASVSAMHF</sequence>
<reference evidence="2 3" key="1">
    <citation type="submission" date="2015-09" db="EMBL/GenBank/DDBJ databases">
        <title>Host preference determinants of Valsa canker pathogens revealed by comparative genomics.</title>
        <authorList>
            <person name="Yin Z."/>
            <person name="Huang L."/>
        </authorList>
    </citation>
    <scope>NUCLEOTIDE SEQUENCE [LARGE SCALE GENOMIC DNA]</scope>
    <source>
        <strain evidence="2 3">YSFL</strain>
    </source>
</reference>
<feature type="compositionally biased region" description="Polar residues" evidence="1">
    <location>
        <begin position="317"/>
        <end position="336"/>
    </location>
</feature>
<accession>A0A423WH73</accession>